<sequence length="103" mass="11596">MQLIVDDTVRTDPVHEYQSRCHELPETFTQLCRWVNGEDNSVPSLSRSGRGPSPWREERAWPTGGVSRSDELEAVRDHDLAPCRGEFVGSAGTEGWVMPWVEG</sequence>
<comment type="caution">
    <text evidence="2">The sequence shown here is derived from an EMBL/GenBank/DDBJ whole genome shotgun (WGS) entry which is preliminary data.</text>
</comment>
<name>A0A640TC32_9ACTN</name>
<proteinExistence type="predicted"/>
<dbReference type="Proteomes" id="UP000430079">
    <property type="component" value="Unassembled WGS sequence"/>
</dbReference>
<protein>
    <submittedName>
        <fullName evidence="2">Uncharacterized protein</fullName>
    </submittedName>
</protein>
<accession>A0A640TC32</accession>
<gene>
    <name evidence="2" type="ORF">Sgleb_72720</name>
</gene>
<evidence type="ECO:0000256" key="1">
    <source>
        <dbReference type="SAM" id="MobiDB-lite"/>
    </source>
</evidence>
<feature type="region of interest" description="Disordered" evidence="1">
    <location>
        <begin position="41"/>
        <end position="70"/>
    </location>
</feature>
<reference evidence="2 3" key="1">
    <citation type="submission" date="2019-12" db="EMBL/GenBank/DDBJ databases">
        <title>Whole genome shotgun sequence of Streptomyces hygroscopicus subsp. glebosus NBRC 13786.</title>
        <authorList>
            <person name="Ichikawa N."/>
            <person name="Kimura A."/>
            <person name="Kitahashi Y."/>
            <person name="Komaki H."/>
            <person name="Tamura T."/>
        </authorList>
    </citation>
    <scope>NUCLEOTIDE SEQUENCE [LARGE SCALE GENOMIC DNA]</scope>
    <source>
        <strain evidence="2 3">NBRC 13786</strain>
    </source>
</reference>
<dbReference type="AlphaFoldDB" id="A0A640TC32"/>
<evidence type="ECO:0000313" key="3">
    <source>
        <dbReference type="Proteomes" id="UP000430079"/>
    </source>
</evidence>
<evidence type="ECO:0000313" key="2">
    <source>
        <dbReference type="EMBL" id="GFE19225.1"/>
    </source>
</evidence>
<dbReference type="EMBL" id="BLIO01000001">
    <property type="protein sequence ID" value="GFE19225.1"/>
    <property type="molecule type" value="Genomic_DNA"/>
</dbReference>
<keyword evidence="3" id="KW-1185">Reference proteome</keyword>
<organism evidence="2 3">
    <name type="scientific">Streptomyces glebosus</name>
    <dbReference type="NCBI Taxonomy" id="249580"/>
    <lineage>
        <taxon>Bacteria</taxon>
        <taxon>Bacillati</taxon>
        <taxon>Actinomycetota</taxon>
        <taxon>Actinomycetes</taxon>
        <taxon>Kitasatosporales</taxon>
        <taxon>Streptomycetaceae</taxon>
        <taxon>Streptomyces</taxon>
    </lineage>
</organism>
<feature type="compositionally biased region" description="Low complexity" evidence="1">
    <location>
        <begin position="41"/>
        <end position="54"/>
    </location>
</feature>